<dbReference type="InterPro" id="IPR051919">
    <property type="entry name" value="W-dependent_AOR"/>
</dbReference>
<dbReference type="InterPro" id="IPR013985">
    <property type="entry name" value="Ald_Fedxn_OxRdtase_dom3"/>
</dbReference>
<dbReference type="Gene3D" id="3.60.9.10">
    <property type="entry name" value="Aldehyde ferredoxin oxidoreductase, N-terminal domain"/>
    <property type="match status" value="1"/>
</dbReference>
<gene>
    <name evidence="10" type="ORF">US91_C0004G0068</name>
</gene>
<evidence type="ECO:0000313" key="10">
    <source>
        <dbReference type="EMBL" id="KKQ70583.1"/>
    </source>
</evidence>
<comment type="cofactor">
    <cofactor evidence="1">
        <name>[4Fe-4S] cluster</name>
        <dbReference type="ChEBI" id="CHEBI:49883"/>
    </cofactor>
</comment>
<proteinExistence type="inferred from homology"/>
<dbReference type="Pfam" id="PF02730">
    <property type="entry name" value="AFOR_N"/>
    <property type="match status" value="1"/>
</dbReference>
<evidence type="ECO:0000256" key="8">
    <source>
        <dbReference type="ARBA" id="ARBA00049934"/>
    </source>
</evidence>
<dbReference type="PANTHER" id="PTHR30038">
    <property type="entry name" value="ALDEHYDE FERREDOXIN OXIDOREDUCTASE"/>
    <property type="match status" value="1"/>
</dbReference>
<dbReference type="Gene3D" id="1.10.569.10">
    <property type="entry name" value="Aldehyde Ferredoxin Oxidoreductase Protein, subunit A, domain 2"/>
    <property type="match status" value="1"/>
</dbReference>
<evidence type="ECO:0000313" key="11">
    <source>
        <dbReference type="Proteomes" id="UP000034022"/>
    </source>
</evidence>
<dbReference type="InterPro" id="IPR013984">
    <property type="entry name" value="Ald_Fedxn_OxRdtase_dom2"/>
</dbReference>
<accession>A0A0G0JSZ0</accession>
<dbReference type="AlphaFoldDB" id="A0A0G0JSZ0"/>
<keyword evidence="5" id="KW-0560">Oxidoreductase</keyword>
<dbReference type="SUPFAM" id="SSF48310">
    <property type="entry name" value="Aldehyde ferredoxin oxidoreductase, C-terminal domains"/>
    <property type="match status" value="1"/>
</dbReference>
<evidence type="ECO:0000256" key="2">
    <source>
        <dbReference type="ARBA" id="ARBA00011032"/>
    </source>
</evidence>
<evidence type="ECO:0000259" key="9">
    <source>
        <dbReference type="SMART" id="SM00790"/>
    </source>
</evidence>
<feature type="domain" description="Aldehyde ferredoxin oxidoreductase N-terminal" evidence="9">
    <location>
        <begin position="4"/>
        <end position="226"/>
    </location>
</feature>
<reference evidence="10" key="1">
    <citation type="journal article" date="2015" name="Nature">
        <title>rRNA introns, odd ribosomes, and small enigmatic genomes across a large radiation of phyla.</title>
        <authorList>
            <person name="Brown C.T."/>
            <person name="Hug L.A."/>
            <person name="Thomas B.C."/>
            <person name="Sharon I."/>
            <person name="Castelle C.J."/>
            <person name="Singh A."/>
            <person name="Wilkins M.J."/>
            <person name="Williams K.H."/>
            <person name="Banfield J.F."/>
        </authorList>
    </citation>
    <scope>NUCLEOTIDE SEQUENCE [LARGE SCALE GENOMIC DNA]</scope>
</reference>
<dbReference type="Pfam" id="PF01314">
    <property type="entry name" value="AFOR_C"/>
    <property type="match status" value="1"/>
</dbReference>
<keyword evidence="4" id="KW-0479">Metal-binding</keyword>
<evidence type="ECO:0000256" key="1">
    <source>
        <dbReference type="ARBA" id="ARBA00001966"/>
    </source>
</evidence>
<comment type="caution">
    <text evidence="10">The sequence shown here is derived from an EMBL/GenBank/DDBJ whole genome shotgun (WGS) entry which is preliminary data.</text>
</comment>
<comment type="cofactor">
    <cofactor evidence="8">
        <name>tungstopterin</name>
        <dbReference type="ChEBI" id="CHEBI:30402"/>
    </cofactor>
</comment>
<dbReference type="EMBL" id="LBUU01000004">
    <property type="protein sequence ID" value="KKQ70583.1"/>
    <property type="molecule type" value="Genomic_DNA"/>
</dbReference>
<dbReference type="GO" id="GO:0051539">
    <property type="term" value="F:4 iron, 4 sulfur cluster binding"/>
    <property type="evidence" value="ECO:0007669"/>
    <property type="project" value="UniProtKB-KW"/>
</dbReference>
<dbReference type="GO" id="GO:0046872">
    <property type="term" value="F:metal ion binding"/>
    <property type="evidence" value="ECO:0007669"/>
    <property type="project" value="UniProtKB-KW"/>
</dbReference>
<dbReference type="SUPFAM" id="SSF56228">
    <property type="entry name" value="Aldehyde ferredoxin oxidoreductase, N-terminal domain"/>
    <property type="match status" value="1"/>
</dbReference>
<keyword evidence="7" id="KW-0411">Iron-sulfur</keyword>
<dbReference type="SMART" id="SM00790">
    <property type="entry name" value="AFOR_N"/>
    <property type="match status" value="1"/>
</dbReference>
<keyword evidence="6" id="KW-0408">Iron</keyword>
<dbReference type="InterPro" id="IPR036021">
    <property type="entry name" value="Tungsten_al_ferr_oxy-like_C"/>
</dbReference>
<protein>
    <submittedName>
        <fullName evidence="10">Aldehyde ferredoxin oxidoreductase</fullName>
    </submittedName>
</protein>
<keyword evidence="3" id="KW-0004">4Fe-4S</keyword>
<evidence type="ECO:0000256" key="6">
    <source>
        <dbReference type="ARBA" id="ARBA00023004"/>
    </source>
</evidence>
<dbReference type="InterPro" id="IPR001203">
    <property type="entry name" value="OxRdtase_Ald_Fedxn_C"/>
</dbReference>
<evidence type="ECO:0000256" key="4">
    <source>
        <dbReference type="ARBA" id="ARBA00022723"/>
    </source>
</evidence>
<name>A0A0G0JSZ0_9BACT</name>
<dbReference type="InterPro" id="IPR036503">
    <property type="entry name" value="Ald_Fedxn_OxRdtase_N_sf"/>
</dbReference>
<dbReference type="InterPro" id="IPR013983">
    <property type="entry name" value="Ald_Fedxn_OxRdtase_N"/>
</dbReference>
<dbReference type="Proteomes" id="UP000034022">
    <property type="component" value="Unassembled WGS sequence"/>
</dbReference>
<dbReference type="PANTHER" id="PTHR30038:SF7">
    <property type="entry name" value="TUNGSTEN-CONTAINING GLYCERALDEHYDE-3-PHOSPHATE:FERREDOXIN OXIDOREDUCTASE"/>
    <property type="match status" value="1"/>
</dbReference>
<dbReference type="GO" id="GO:0016625">
    <property type="term" value="F:oxidoreductase activity, acting on the aldehyde or oxo group of donors, iron-sulfur protein as acceptor"/>
    <property type="evidence" value="ECO:0007669"/>
    <property type="project" value="InterPro"/>
</dbReference>
<evidence type="ECO:0000256" key="3">
    <source>
        <dbReference type="ARBA" id="ARBA00022485"/>
    </source>
</evidence>
<evidence type="ECO:0000256" key="5">
    <source>
        <dbReference type="ARBA" id="ARBA00023002"/>
    </source>
</evidence>
<comment type="similarity">
    <text evidence="2">Belongs to the AOR/FOR family.</text>
</comment>
<evidence type="ECO:0000256" key="7">
    <source>
        <dbReference type="ARBA" id="ARBA00023014"/>
    </source>
</evidence>
<dbReference type="GO" id="GO:0009055">
    <property type="term" value="F:electron transfer activity"/>
    <property type="evidence" value="ECO:0007669"/>
    <property type="project" value="InterPro"/>
</dbReference>
<sequence>MDGYQRIAINLCSGNIKRTDVDLKNTSVEERLGGVSRGINAVGQQLFNHSDLDDAYDTRSMLSFDLGFITGSSVISARRVFLSGLSPLKTSRSGSNGIYYSAASGDFGPYLKSTGIDSLLITGKANEPMFLEIGEDGVRILPAKGLIGKTTKDKIRVLSEIYQNAAFAVIGTAGENKVRFANVAISTSDDIKGKSGHMRFLGRGGFGAVLGSKNLLGIVVKRGGGKHKLDAKAINKEIVASPKSKKYTEKGTFASNIEGLPLLGLGLFDNFTKSNTPLYRERVEKLYSEKVAEDGLTVKTKGCTGCTIKCWKEVCEKENILGKIDYEPGALLGPNIGIFDLRQIMQLITIGDEMGMDTISLGGAIAFAMERDNRFGDFAYAYSLAKKIGEGKDTLSEGVMRVSGYDHSYALHVKGLELPGYLGNVNPGYAFAVAGLHMSMDTYNRAWYPDAENSLEEWAENCKRGSNIILYDLIGLCKFAKPSLGAIAGLYEQVYGEINEEELFQAARRVYLSARLIDERLGFTADDDVLPLRCHRNIGSNIPHFNTLEFFLELKKHVYKEMKKEIESLNLTDPKERLCTKKMVA</sequence>
<organism evidence="10 11">
    <name type="scientific">Candidatus Falkowbacteria bacterium GW2011_GWE1_38_31</name>
    <dbReference type="NCBI Taxonomy" id="1618638"/>
    <lineage>
        <taxon>Bacteria</taxon>
        <taxon>Candidatus Falkowiibacteriota</taxon>
    </lineage>
</organism>
<dbReference type="Gene3D" id="1.10.599.10">
    <property type="entry name" value="Aldehyde Ferredoxin Oxidoreductase Protein, subunit A, domain 3"/>
    <property type="match status" value="1"/>
</dbReference>